<reference evidence="2" key="1">
    <citation type="submission" date="2016-06" db="EMBL/GenBank/DDBJ databases">
        <title>Parallel loss of symbiosis genes in relatives of nitrogen-fixing non-legume Parasponia.</title>
        <authorList>
            <person name="Van Velzen R."/>
            <person name="Holmer R."/>
            <person name="Bu F."/>
            <person name="Rutten L."/>
            <person name="Van Zeijl A."/>
            <person name="Liu W."/>
            <person name="Santuari L."/>
            <person name="Cao Q."/>
            <person name="Sharma T."/>
            <person name="Shen D."/>
            <person name="Roswanjaya Y."/>
            <person name="Wardhani T."/>
            <person name="Kalhor M.S."/>
            <person name="Jansen J."/>
            <person name="Van den Hoogen J."/>
            <person name="Gungor B."/>
            <person name="Hartog M."/>
            <person name="Hontelez J."/>
            <person name="Verver J."/>
            <person name="Yang W.-C."/>
            <person name="Schijlen E."/>
            <person name="Repin R."/>
            <person name="Schilthuizen M."/>
            <person name="Schranz E."/>
            <person name="Heidstra R."/>
            <person name="Miyata K."/>
            <person name="Fedorova E."/>
            <person name="Kohlen W."/>
            <person name="Bisseling T."/>
            <person name="Smit S."/>
            <person name="Geurts R."/>
        </authorList>
    </citation>
    <scope>NUCLEOTIDE SEQUENCE [LARGE SCALE GENOMIC DNA]</scope>
    <source>
        <strain evidence="2">cv. RG33-2</strain>
    </source>
</reference>
<organism evidence="1 2">
    <name type="scientific">Trema orientale</name>
    <name type="common">Charcoal tree</name>
    <name type="synonym">Celtis orientalis</name>
    <dbReference type="NCBI Taxonomy" id="63057"/>
    <lineage>
        <taxon>Eukaryota</taxon>
        <taxon>Viridiplantae</taxon>
        <taxon>Streptophyta</taxon>
        <taxon>Embryophyta</taxon>
        <taxon>Tracheophyta</taxon>
        <taxon>Spermatophyta</taxon>
        <taxon>Magnoliopsida</taxon>
        <taxon>eudicotyledons</taxon>
        <taxon>Gunneridae</taxon>
        <taxon>Pentapetalae</taxon>
        <taxon>rosids</taxon>
        <taxon>fabids</taxon>
        <taxon>Rosales</taxon>
        <taxon>Cannabaceae</taxon>
        <taxon>Trema</taxon>
    </lineage>
</organism>
<evidence type="ECO:0000313" key="2">
    <source>
        <dbReference type="Proteomes" id="UP000237000"/>
    </source>
</evidence>
<dbReference type="EMBL" id="JXTC01000164">
    <property type="protein sequence ID" value="PON84327.1"/>
    <property type="molecule type" value="Genomic_DNA"/>
</dbReference>
<dbReference type="OrthoDB" id="10376959at2759"/>
<dbReference type="Proteomes" id="UP000237000">
    <property type="component" value="Unassembled WGS sequence"/>
</dbReference>
<sequence>MVSPPKRTSGSKNGTFCNGSARLAHTDIKLMQDCVLTMACEMLTPRLNPPQANLVSWTSITGISEGDYSLHLGRGDHDTHGNWQSHRVWIWTRLR</sequence>
<dbReference type="AlphaFoldDB" id="A0A2P5EFJ9"/>
<evidence type="ECO:0000313" key="1">
    <source>
        <dbReference type="EMBL" id="PON84327.1"/>
    </source>
</evidence>
<dbReference type="InParanoid" id="A0A2P5EFJ9"/>
<accession>A0A2P5EFJ9</accession>
<name>A0A2P5EFJ9_TREOI</name>
<keyword evidence="2" id="KW-1185">Reference proteome</keyword>
<protein>
    <submittedName>
        <fullName evidence="1">Uncharacterized protein</fullName>
    </submittedName>
</protein>
<comment type="caution">
    <text evidence="1">The sequence shown here is derived from an EMBL/GenBank/DDBJ whole genome shotgun (WGS) entry which is preliminary data.</text>
</comment>
<proteinExistence type="predicted"/>
<gene>
    <name evidence="1" type="ORF">TorRG33x02_198920</name>
</gene>